<dbReference type="Proteomes" id="UP000030512">
    <property type="component" value="Chromosome"/>
</dbReference>
<dbReference type="InterPro" id="IPR011006">
    <property type="entry name" value="CheY-like_superfamily"/>
</dbReference>
<keyword evidence="4" id="KW-1185">Reference proteome</keyword>
<protein>
    <recommendedName>
        <fullName evidence="2">Response regulatory domain-containing protein</fullName>
    </recommendedName>
</protein>
<evidence type="ECO:0000256" key="1">
    <source>
        <dbReference type="PROSITE-ProRule" id="PRU00169"/>
    </source>
</evidence>
<evidence type="ECO:0000313" key="4">
    <source>
        <dbReference type="Proteomes" id="UP000030512"/>
    </source>
</evidence>
<evidence type="ECO:0000259" key="2">
    <source>
        <dbReference type="PROSITE" id="PS50110"/>
    </source>
</evidence>
<dbReference type="Gene3D" id="6.10.250.690">
    <property type="match status" value="1"/>
</dbReference>
<dbReference type="EMBL" id="CP014476">
    <property type="protein sequence ID" value="AMK75764.1"/>
    <property type="molecule type" value="Genomic_DNA"/>
</dbReference>
<accession>A0A126T241</accession>
<name>A0A126T241_9GAMM</name>
<dbReference type="InterPro" id="IPR001789">
    <property type="entry name" value="Sig_transdc_resp-reg_receiver"/>
</dbReference>
<comment type="caution">
    <text evidence="1">Lacks conserved residue(s) required for the propagation of feature annotation.</text>
</comment>
<dbReference type="AlphaFoldDB" id="A0A126T241"/>
<organism evidence="3 4">
    <name type="scientific">Methylomonas denitrificans</name>
    <dbReference type="NCBI Taxonomy" id="1538553"/>
    <lineage>
        <taxon>Bacteria</taxon>
        <taxon>Pseudomonadati</taxon>
        <taxon>Pseudomonadota</taxon>
        <taxon>Gammaproteobacteria</taxon>
        <taxon>Methylococcales</taxon>
        <taxon>Methylococcaceae</taxon>
        <taxon>Methylomonas</taxon>
    </lineage>
</organism>
<dbReference type="KEGG" id="mdn:JT25_004565"/>
<dbReference type="SUPFAM" id="SSF52172">
    <property type="entry name" value="CheY-like"/>
    <property type="match status" value="1"/>
</dbReference>
<dbReference type="GO" id="GO:0000160">
    <property type="term" value="P:phosphorelay signal transduction system"/>
    <property type="evidence" value="ECO:0007669"/>
    <property type="project" value="InterPro"/>
</dbReference>
<evidence type="ECO:0000313" key="3">
    <source>
        <dbReference type="EMBL" id="AMK75764.1"/>
    </source>
</evidence>
<dbReference type="PROSITE" id="PS50110">
    <property type="entry name" value="RESPONSE_REGULATORY"/>
    <property type="match status" value="1"/>
</dbReference>
<dbReference type="STRING" id="1538553.JT25_004565"/>
<proteinExistence type="predicted"/>
<gene>
    <name evidence="3" type="ORF">JT25_004565</name>
</gene>
<reference evidence="3 4" key="1">
    <citation type="journal article" date="2015" name="Environ. Microbiol.">
        <title>Methane oxidation coupled to nitrate reduction under hypoxia by the Gammaproteobacterium Methylomonas denitrificans, sp. nov. type strain FJG1.</title>
        <authorList>
            <person name="Kits K.D."/>
            <person name="Klotz M.G."/>
            <person name="Stein L.Y."/>
        </authorList>
    </citation>
    <scope>NUCLEOTIDE SEQUENCE [LARGE SCALE GENOMIC DNA]</scope>
    <source>
        <strain evidence="3 4">FJG1</strain>
    </source>
</reference>
<sequence>MPPAYSYDIFQWSILTGLSEAGDEAEGFEAGAVYYLHKPVSPRILLARVNTHLSLVSAIQLEQSQRDAVFMLSEAGHKSATTFSVEAARRYSGWLPKLRCITKSVGMAVIIRMDW</sequence>
<feature type="domain" description="Response regulatory" evidence="2">
    <location>
        <begin position="1"/>
        <end position="53"/>
    </location>
</feature>